<dbReference type="Pfam" id="PF17939">
    <property type="entry name" value="TetR_C_30"/>
    <property type="match status" value="1"/>
</dbReference>
<evidence type="ECO:0000256" key="2">
    <source>
        <dbReference type="PROSITE-ProRule" id="PRU00335"/>
    </source>
</evidence>
<dbReference type="InterPro" id="IPR041586">
    <property type="entry name" value="PsrA_TetR_C"/>
</dbReference>
<dbReference type="InterPro" id="IPR001647">
    <property type="entry name" value="HTH_TetR"/>
</dbReference>
<accession>A0ABT8ZS52</accession>
<dbReference type="Pfam" id="PF00440">
    <property type="entry name" value="TetR_N"/>
    <property type="match status" value="1"/>
</dbReference>
<keyword evidence="1 2" id="KW-0238">DNA-binding</keyword>
<gene>
    <name evidence="5" type="ORF">Q4610_19920</name>
</gene>
<dbReference type="PANTHER" id="PTHR43479">
    <property type="entry name" value="ACREF/ENVCD OPERON REPRESSOR-RELATED"/>
    <property type="match status" value="1"/>
</dbReference>
<dbReference type="RefSeq" id="WP_304537617.1">
    <property type="nucleotide sequence ID" value="NZ_JAUQOM010000021.1"/>
</dbReference>
<feature type="DNA-binding region" description="H-T-H motif" evidence="2">
    <location>
        <begin position="93"/>
        <end position="112"/>
    </location>
</feature>
<evidence type="ECO:0000313" key="6">
    <source>
        <dbReference type="Proteomes" id="UP001176471"/>
    </source>
</evidence>
<feature type="region of interest" description="Disordered" evidence="3">
    <location>
        <begin position="42"/>
        <end position="66"/>
    </location>
</feature>
<evidence type="ECO:0000259" key="4">
    <source>
        <dbReference type="PROSITE" id="PS50977"/>
    </source>
</evidence>
<dbReference type="Proteomes" id="UP001176471">
    <property type="component" value="Unassembled WGS sequence"/>
</dbReference>
<comment type="caution">
    <text evidence="5">The sequence shown here is derived from an EMBL/GenBank/DDBJ whole genome shotgun (WGS) entry which is preliminary data.</text>
</comment>
<protein>
    <submittedName>
        <fullName evidence="5">TetR/AcrR family transcriptional regulator</fullName>
    </submittedName>
</protein>
<dbReference type="InterPro" id="IPR009057">
    <property type="entry name" value="Homeodomain-like_sf"/>
</dbReference>
<keyword evidence="6" id="KW-1185">Reference proteome</keyword>
<dbReference type="SUPFAM" id="SSF48498">
    <property type="entry name" value="Tetracyclin repressor-like, C-terminal domain"/>
    <property type="match status" value="1"/>
</dbReference>
<dbReference type="EMBL" id="JAUQOM010000021">
    <property type="protein sequence ID" value="MDO7837318.1"/>
    <property type="molecule type" value="Genomic_DNA"/>
</dbReference>
<evidence type="ECO:0000256" key="3">
    <source>
        <dbReference type="SAM" id="MobiDB-lite"/>
    </source>
</evidence>
<evidence type="ECO:0000313" key="5">
    <source>
        <dbReference type="EMBL" id="MDO7837318.1"/>
    </source>
</evidence>
<feature type="domain" description="HTH tetR-type" evidence="4">
    <location>
        <begin position="70"/>
        <end position="130"/>
    </location>
</feature>
<proteinExistence type="predicted"/>
<dbReference type="PROSITE" id="PS50977">
    <property type="entry name" value="HTH_TETR_2"/>
    <property type="match status" value="1"/>
</dbReference>
<dbReference type="PANTHER" id="PTHR43479:SF11">
    <property type="entry name" value="ACREF_ENVCD OPERON REPRESSOR-RELATED"/>
    <property type="match status" value="1"/>
</dbReference>
<dbReference type="Gene3D" id="1.10.357.10">
    <property type="entry name" value="Tetracycline Repressor, domain 2"/>
    <property type="match status" value="1"/>
</dbReference>
<reference evidence="5" key="1">
    <citation type="submission" date="2023-07" db="EMBL/GenBank/DDBJ databases">
        <title>Bacterial whole genome sequence for Sphingobium sp. HBC34.</title>
        <authorList>
            <person name="Le V."/>
            <person name="Ko S.-R."/>
            <person name="Ahn C.-Y."/>
            <person name="Oh H.-M."/>
        </authorList>
    </citation>
    <scope>NUCLEOTIDE SEQUENCE</scope>
    <source>
        <strain evidence="5">HBC34</strain>
    </source>
</reference>
<dbReference type="InterPro" id="IPR036271">
    <property type="entry name" value="Tet_transcr_reg_TetR-rel_C_sf"/>
</dbReference>
<organism evidence="5 6">
    <name type="scientific">Sphingobium cyanobacteriorum</name>
    <dbReference type="NCBI Taxonomy" id="3063954"/>
    <lineage>
        <taxon>Bacteria</taxon>
        <taxon>Pseudomonadati</taxon>
        <taxon>Pseudomonadota</taxon>
        <taxon>Alphaproteobacteria</taxon>
        <taxon>Sphingomonadales</taxon>
        <taxon>Sphingomonadaceae</taxon>
        <taxon>Sphingobium</taxon>
    </lineage>
</organism>
<sequence>MEFATWFTCRLPLMRVSDRVDIVLLSYKRPSQAKMRVSTNKIATAKPAKPAPKKSGTSRASGRETAVHSMTTKERILLAAKHLFSSRAYADVRISDIAKASKSNIALVNYYFGSKENLFGEIFRAECDAVAIGRIKLLDQALQNTPVTLESLLHAWLDPVFDSVEVGNNRILFTHLMTLVLWSEVNDQVLSTINNTLRLSDSMIANAIHRVRPDLSQKTIGWRMFSGLGTYSLVLGHPELVEHLRGGKVCNHADFREVRAQIFSFLLGGLSAPEVA</sequence>
<name>A0ABT8ZS52_9SPHN</name>
<evidence type="ECO:0000256" key="1">
    <source>
        <dbReference type="ARBA" id="ARBA00023125"/>
    </source>
</evidence>
<dbReference type="InterPro" id="IPR050624">
    <property type="entry name" value="HTH-type_Tx_Regulator"/>
</dbReference>
<dbReference type="SUPFAM" id="SSF46689">
    <property type="entry name" value="Homeodomain-like"/>
    <property type="match status" value="1"/>
</dbReference>